<dbReference type="AlphaFoldDB" id="A0A8H7ZP33"/>
<evidence type="ECO:0000313" key="2">
    <source>
        <dbReference type="EMBL" id="KAG5456467.1"/>
    </source>
</evidence>
<accession>A0A8H7ZP33</accession>
<evidence type="ECO:0000313" key="3">
    <source>
        <dbReference type="Proteomes" id="UP000673691"/>
    </source>
</evidence>
<dbReference type="OrthoDB" id="5593818at2759"/>
<reference evidence="2 3" key="1">
    <citation type="journal article" name="Sci. Rep.">
        <title>Genome-scale phylogenetic analyses confirm Olpidium as the closest living zoosporic fungus to the non-flagellated, terrestrial fungi.</title>
        <authorList>
            <person name="Chang Y."/>
            <person name="Rochon D."/>
            <person name="Sekimoto S."/>
            <person name="Wang Y."/>
            <person name="Chovatia M."/>
            <person name="Sandor L."/>
            <person name="Salamov A."/>
            <person name="Grigoriev I.V."/>
            <person name="Stajich J.E."/>
            <person name="Spatafora J.W."/>
        </authorList>
    </citation>
    <scope>NUCLEOTIDE SEQUENCE [LARGE SCALE GENOMIC DNA]</scope>
    <source>
        <strain evidence="2">S191</strain>
    </source>
</reference>
<feature type="non-terminal residue" evidence="2">
    <location>
        <position position="1"/>
    </location>
</feature>
<dbReference type="Proteomes" id="UP000673691">
    <property type="component" value="Unassembled WGS sequence"/>
</dbReference>
<organism evidence="2 3">
    <name type="scientific">Olpidium bornovanus</name>
    <dbReference type="NCBI Taxonomy" id="278681"/>
    <lineage>
        <taxon>Eukaryota</taxon>
        <taxon>Fungi</taxon>
        <taxon>Fungi incertae sedis</taxon>
        <taxon>Olpidiomycota</taxon>
        <taxon>Olpidiomycotina</taxon>
        <taxon>Olpidiomycetes</taxon>
        <taxon>Olpidiales</taxon>
        <taxon>Olpidiaceae</taxon>
        <taxon>Olpidium</taxon>
    </lineage>
</organism>
<sequence>VRTAQPRARAPALTYRQTQPCLRLRLPLLPAAASPLSGSPPGPGGARSALASGPCRGHFFGSQRLLDSAAMAALADALQPAASEGPQVEHNEHDFRCGVRRLLQADHQLVRQPIKSYQGVPEGAPLPQSRFSVRGLERRTLTRLLTGVFPRTPGQLADGDLLETRMPPPPTPSHPPGPSRPPDGSVITFIFCRADPTKRNMVANESKVEDIIRGRTLKAFHERCRLFQIPEEFYSSR</sequence>
<comment type="caution">
    <text evidence="2">The sequence shown here is derived from an EMBL/GenBank/DDBJ whole genome shotgun (WGS) entry which is preliminary data.</text>
</comment>
<feature type="region of interest" description="Disordered" evidence="1">
    <location>
        <begin position="152"/>
        <end position="185"/>
    </location>
</feature>
<gene>
    <name evidence="2" type="ORF">BJ554DRAFT_3791</name>
</gene>
<name>A0A8H7ZP33_9FUNG</name>
<evidence type="ECO:0000256" key="1">
    <source>
        <dbReference type="SAM" id="MobiDB-lite"/>
    </source>
</evidence>
<proteinExistence type="predicted"/>
<protein>
    <submittedName>
        <fullName evidence="2">Uncharacterized protein</fullName>
    </submittedName>
</protein>
<keyword evidence="3" id="KW-1185">Reference proteome</keyword>
<feature type="compositionally biased region" description="Pro residues" evidence="1">
    <location>
        <begin position="166"/>
        <end position="181"/>
    </location>
</feature>
<dbReference type="EMBL" id="JAEFCI010011701">
    <property type="protein sequence ID" value="KAG5456467.1"/>
    <property type="molecule type" value="Genomic_DNA"/>
</dbReference>